<keyword evidence="1" id="KW-0472">Membrane</keyword>
<dbReference type="Proteomes" id="UP000092207">
    <property type="component" value="Unassembled WGS sequence"/>
</dbReference>
<comment type="caution">
    <text evidence="2">The sequence shown here is derived from an EMBL/GenBank/DDBJ whole genome shotgun (WGS) entry which is preliminary data.</text>
</comment>
<feature type="transmembrane region" description="Helical" evidence="1">
    <location>
        <begin position="61"/>
        <end position="81"/>
    </location>
</feature>
<evidence type="ECO:0000313" key="2">
    <source>
        <dbReference type="EMBL" id="OBH91558.1"/>
    </source>
</evidence>
<gene>
    <name evidence="2" type="ORF">A5679_02040</name>
</gene>
<dbReference type="AlphaFoldDB" id="A0A1A2URB8"/>
<feature type="transmembrane region" description="Helical" evidence="1">
    <location>
        <begin position="93"/>
        <end position="114"/>
    </location>
</feature>
<evidence type="ECO:0000256" key="1">
    <source>
        <dbReference type="SAM" id="Phobius"/>
    </source>
</evidence>
<feature type="transmembrane region" description="Helical" evidence="1">
    <location>
        <begin position="33"/>
        <end position="54"/>
    </location>
</feature>
<evidence type="ECO:0000313" key="3">
    <source>
        <dbReference type="Proteomes" id="UP000092207"/>
    </source>
</evidence>
<organism evidence="2 3">
    <name type="scientific">Mycobacterium scrofulaceum</name>
    <dbReference type="NCBI Taxonomy" id="1783"/>
    <lineage>
        <taxon>Bacteria</taxon>
        <taxon>Bacillati</taxon>
        <taxon>Actinomycetota</taxon>
        <taxon>Actinomycetes</taxon>
        <taxon>Mycobacteriales</taxon>
        <taxon>Mycobacteriaceae</taxon>
        <taxon>Mycobacterium</taxon>
    </lineage>
</organism>
<feature type="transmembrane region" description="Helical" evidence="1">
    <location>
        <begin position="7"/>
        <end position="27"/>
    </location>
</feature>
<accession>A0A1A2URB8</accession>
<evidence type="ECO:0008006" key="4">
    <source>
        <dbReference type="Google" id="ProtNLM"/>
    </source>
</evidence>
<keyword evidence="1" id="KW-1133">Transmembrane helix</keyword>
<proteinExistence type="predicted"/>
<dbReference type="EMBL" id="LZJY01000346">
    <property type="protein sequence ID" value="OBH91558.1"/>
    <property type="molecule type" value="Genomic_DNA"/>
</dbReference>
<sequence>MRQILRFASVLLTSWGIGLLVAAWIVPGVVVSIPGYVVGVLAFTIMQASLSFSIMQMSREYASLLLGGAGLALTIVALTLASQLTHGLTIDGAPSWLATTVVVWLVTTIGAIALPELRNRAGAGST</sequence>
<name>A0A1A2URB8_MYCSC</name>
<reference evidence="2 3" key="1">
    <citation type="submission" date="2016-06" db="EMBL/GenBank/DDBJ databases">
        <authorList>
            <person name="Kjaerup R.B."/>
            <person name="Dalgaard T.S."/>
            <person name="Juul-Madsen H.R."/>
        </authorList>
    </citation>
    <scope>NUCLEOTIDE SEQUENCE [LARGE SCALE GENOMIC DNA]</scope>
    <source>
        <strain evidence="2 3">E2838</strain>
    </source>
</reference>
<protein>
    <recommendedName>
        <fullName evidence="4">Phage holin family protein</fullName>
    </recommendedName>
</protein>
<keyword evidence="1" id="KW-0812">Transmembrane</keyword>